<feature type="chain" id="PRO_5009318778" evidence="2">
    <location>
        <begin position="20"/>
        <end position="100"/>
    </location>
</feature>
<evidence type="ECO:0000256" key="1">
    <source>
        <dbReference type="SAM" id="MobiDB-lite"/>
    </source>
</evidence>
<sequence>MHRLSILLLAADCCYRTSACPAASAPPCRSAAADSDLARPPPAATSRSDFKKGFHFSAAPSPVAEEVSRHRSGLCGAVMAAVRAAKAGQLWAEGTAPSCV</sequence>
<keyword evidence="3" id="KW-1185">Reference proteome</keyword>
<name>A0A1I8FP29_9PLAT</name>
<evidence type="ECO:0000313" key="3">
    <source>
        <dbReference type="Proteomes" id="UP000095280"/>
    </source>
</evidence>
<dbReference type="AlphaFoldDB" id="A0A1I8FP29"/>
<dbReference type="WBParaSite" id="maker-unitig_42690-snap-gene-0.1-mRNA-1">
    <property type="protein sequence ID" value="maker-unitig_42690-snap-gene-0.1-mRNA-1"/>
    <property type="gene ID" value="maker-unitig_42690-snap-gene-0.1"/>
</dbReference>
<organism evidence="3 4">
    <name type="scientific">Macrostomum lignano</name>
    <dbReference type="NCBI Taxonomy" id="282301"/>
    <lineage>
        <taxon>Eukaryota</taxon>
        <taxon>Metazoa</taxon>
        <taxon>Spiralia</taxon>
        <taxon>Lophotrochozoa</taxon>
        <taxon>Platyhelminthes</taxon>
        <taxon>Rhabditophora</taxon>
        <taxon>Macrostomorpha</taxon>
        <taxon>Macrostomida</taxon>
        <taxon>Macrostomidae</taxon>
        <taxon>Macrostomum</taxon>
    </lineage>
</organism>
<feature type="compositionally biased region" description="Low complexity" evidence="1">
    <location>
        <begin position="22"/>
        <end position="33"/>
    </location>
</feature>
<protein>
    <submittedName>
        <fullName evidence="4">Secreted protein</fullName>
    </submittedName>
</protein>
<keyword evidence="2" id="KW-0732">Signal</keyword>
<evidence type="ECO:0000313" key="4">
    <source>
        <dbReference type="WBParaSite" id="maker-unitig_42690-snap-gene-0.1-mRNA-1"/>
    </source>
</evidence>
<proteinExistence type="predicted"/>
<reference evidence="4" key="1">
    <citation type="submission" date="2016-11" db="UniProtKB">
        <authorList>
            <consortium name="WormBaseParasite"/>
        </authorList>
    </citation>
    <scope>IDENTIFICATION</scope>
</reference>
<evidence type="ECO:0000256" key="2">
    <source>
        <dbReference type="SAM" id="SignalP"/>
    </source>
</evidence>
<dbReference type="Proteomes" id="UP000095280">
    <property type="component" value="Unplaced"/>
</dbReference>
<feature type="region of interest" description="Disordered" evidence="1">
    <location>
        <begin position="22"/>
        <end position="49"/>
    </location>
</feature>
<feature type="signal peptide" evidence="2">
    <location>
        <begin position="1"/>
        <end position="19"/>
    </location>
</feature>
<accession>A0A1I8FP29</accession>